<reference evidence="2 3" key="1">
    <citation type="journal article" date="2022" name="Nat. Ecol. Evol.">
        <title>A masculinizing supergene underlies an exaggerated male reproductive morph in a spider.</title>
        <authorList>
            <person name="Hendrickx F."/>
            <person name="De Corte Z."/>
            <person name="Sonet G."/>
            <person name="Van Belleghem S.M."/>
            <person name="Kostlbacher S."/>
            <person name="Vangestel C."/>
        </authorList>
    </citation>
    <scope>NUCLEOTIDE SEQUENCE [LARGE SCALE GENOMIC DNA]</scope>
    <source>
        <strain evidence="2">W744_W776</strain>
    </source>
</reference>
<proteinExistence type="predicted"/>
<name>A0AAV6V0S0_9ARAC</name>
<feature type="region of interest" description="Disordered" evidence="1">
    <location>
        <begin position="557"/>
        <end position="581"/>
    </location>
</feature>
<accession>A0AAV6V0S0</accession>
<organism evidence="2 3">
    <name type="scientific">Oedothorax gibbosus</name>
    <dbReference type="NCBI Taxonomy" id="931172"/>
    <lineage>
        <taxon>Eukaryota</taxon>
        <taxon>Metazoa</taxon>
        <taxon>Ecdysozoa</taxon>
        <taxon>Arthropoda</taxon>
        <taxon>Chelicerata</taxon>
        <taxon>Arachnida</taxon>
        <taxon>Araneae</taxon>
        <taxon>Araneomorphae</taxon>
        <taxon>Entelegynae</taxon>
        <taxon>Araneoidea</taxon>
        <taxon>Linyphiidae</taxon>
        <taxon>Erigoninae</taxon>
        <taxon>Oedothorax</taxon>
    </lineage>
</organism>
<evidence type="ECO:0000313" key="2">
    <source>
        <dbReference type="EMBL" id="KAG8190410.1"/>
    </source>
</evidence>
<keyword evidence="3" id="KW-1185">Reference proteome</keyword>
<dbReference type="AlphaFoldDB" id="A0AAV6V0S0"/>
<dbReference type="EMBL" id="JAFNEN010000185">
    <property type="protein sequence ID" value="KAG8190410.1"/>
    <property type="molecule type" value="Genomic_DNA"/>
</dbReference>
<evidence type="ECO:0000256" key="1">
    <source>
        <dbReference type="SAM" id="MobiDB-lite"/>
    </source>
</evidence>
<feature type="region of interest" description="Disordered" evidence="1">
    <location>
        <begin position="300"/>
        <end position="322"/>
    </location>
</feature>
<sequence>MVEQDCRSHTTYRICERHKKDTKFTDAPWPQVLSLLLMVIASSTANPLPAEEVGMLQVRELQFSKQLENPCRLSSSGAATALRNTSDQERREMRCSLLRELKGRVSLLNNTAATILRNYTLKDCSILPQPLVARIPFADDVLNDKPLDVLREFYASLLNHTAHVYFISEQLSRYSGQSCYNDSLHRAANSLSSNMLELMCILRFSMLTLHEEDVLQDDIFNDLTTQLLNEPLMDLPVCARRQWRDCTTVYSTVTLLSEMTSYLRDKGKQRASYGHYLRPEPIPAARGKQRAFPRHFLRPEPIPAARGSKEPPTGPTSDQKQTASLMHYSYYNRYRLLGTDTGCSGEAKSLPLALPPARTDTGCLGESKSLHHTLLRLQPISAARGSKEHPPGPTSGQNRYRLLGEAKSLHTRTIPCTKLLGTTSGQNRYRLLGEAKSLPRHYLRPEPIPAARGSKEPPRHYLRQNRYRLLGEAKSLPRAYPPDDTSRAPYHSVWTKAPASPARDRYRLWGTRASPRHYLRPEPIPAARGSKEPPTGTTSGQNRYRLLWEAKSLPRALPPARTDTGCSGEANSLPHALPSPNRYQLLRKQRSSPGHYLRPEPIPAARGRKEPPLKVRSIIPPVEGVHVKCASLFRRCLR</sequence>
<evidence type="ECO:0000313" key="3">
    <source>
        <dbReference type="Proteomes" id="UP000827092"/>
    </source>
</evidence>
<dbReference type="Proteomes" id="UP000827092">
    <property type="component" value="Unassembled WGS sequence"/>
</dbReference>
<feature type="region of interest" description="Disordered" evidence="1">
    <location>
        <begin position="589"/>
        <end position="608"/>
    </location>
</feature>
<feature type="region of interest" description="Disordered" evidence="1">
    <location>
        <begin position="517"/>
        <end position="541"/>
    </location>
</feature>
<gene>
    <name evidence="2" type="ORF">JTE90_022052</name>
</gene>
<protein>
    <submittedName>
        <fullName evidence="2">Uncharacterized protein</fullName>
    </submittedName>
</protein>
<comment type="caution">
    <text evidence="2">The sequence shown here is derived from an EMBL/GenBank/DDBJ whole genome shotgun (WGS) entry which is preliminary data.</text>
</comment>